<name>A0A810QB90_9FIRM</name>
<dbReference type="AlphaFoldDB" id="A0A810QB90"/>
<keyword evidence="2" id="KW-0805">Transcription regulation</keyword>
<dbReference type="PANTHER" id="PTHR30126:SF64">
    <property type="entry name" value="HTH-TYPE TRANSCRIPTIONAL REGULATOR CITR"/>
    <property type="match status" value="1"/>
</dbReference>
<dbReference type="InterPro" id="IPR000847">
    <property type="entry name" value="LysR_HTH_N"/>
</dbReference>
<dbReference type="SUPFAM" id="SSF53850">
    <property type="entry name" value="Periplasmic binding protein-like II"/>
    <property type="match status" value="1"/>
</dbReference>
<dbReference type="InterPro" id="IPR005119">
    <property type="entry name" value="LysR_subst-bd"/>
</dbReference>
<dbReference type="GO" id="GO:0003700">
    <property type="term" value="F:DNA-binding transcription factor activity"/>
    <property type="evidence" value="ECO:0007669"/>
    <property type="project" value="InterPro"/>
</dbReference>
<organism evidence="6 7">
    <name type="scientific">Pusillibacter faecalis</name>
    <dbReference type="NCBI Taxonomy" id="2714358"/>
    <lineage>
        <taxon>Bacteria</taxon>
        <taxon>Bacillati</taxon>
        <taxon>Bacillota</taxon>
        <taxon>Clostridia</taxon>
        <taxon>Eubacteriales</taxon>
        <taxon>Oscillospiraceae</taxon>
        <taxon>Pusillibacter</taxon>
    </lineage>
</organism>
<dbReference type="Pfam" id="PF00126">
    <property type="entry name" value="HTH_1"/>
    <property type="match status" value="1"/>
</dbReference>
<dbReference type="InterPro" id="IPR036388">
    <property type="entry name" value="WH-like_DNA-bd_sf"/>
</dbReference>
<proteinExistence type="inferred from homology"/>
<evidence type="ECO:0000313" key="6">
    <source>
        <dbReference type="EMBL" id="BCK83507.1"/>
    </source>
</evidence>
<dbReference type="SUPFAM" id="SSF46785">
    <property type="entry name" value="Winged helix' DNA-binding domain"/>
    <property type="match status" value="1"/>
</dbReference>
<reference evidence="6" key="1">
    <citation type="submission" date="2020-09" db="EMBL/GenBank/DDBJ databases">
        <title>New species isolated from human feces.</title>
        <authorList>
            <person name="Kitahara M."/>
            <person name="Shigeno Y."/>
            <person name="Shime M."/>
            <person name="Matsumoto Y."/>
            <person name="Nakamura S."/>
            <person name="Motooka D."/>
            <person name="Fukuoka S."/>
            <person name="Nishikawa H."/>
            <person name="Benno Y."/>
        </authorList>
    </citation>
    <scope>NUCLEOTIDE SEQUENCE</scope>
    <source>
        <strain evidence="6">MM59</strain>
    </source>
</reference>
<evidence type="ECO:0000256" key="2">
    <source>
        <dbReference type="ARBA" id="ARBA00023015"/>
    </source>
</evidence>
<dbReference type="KEGG" id="pfaa:MM59RIKEN_08260"/>
<dbReference type="InterPro" id="IPR036390">
    <property type="entry name" value="WH_DNA-bd_sf"/>
</dbReference>
<dbReference type="PROSITE" id="PS50931">
    <property type="entry name" value="HTH_LYSR"/>
    <property type="match status" value="1"/>
</dbReference>
<keyword evidence="4" id="KW-0804">Transcription</keyword>
<dbReference type="EMBL" id="AP023420">
    <property type="protein sequence ID" value="BCK83507.1"/>
    <property type="molecule type" value="Genomic_DNA"/>
</dbReference>
<dbReference type="CDD" id="cd05466">
    <property type="entry name" value="PBP2_LTTR_substrate"/>
    <property type="match status" value="1"/>
</dbReference>
<dbReference type="PANTHER" id="PTHR30126">
    <property type="entry name" value="HTH-TYPE TRANSCRIPTIONAL REGULATOR"/>
    <property type="match status" value="1"/>
</dbReference>
<feature type="domain" description="HTH lysR-type" evidence="5">
    <location>
        <begin position="3"/>
        <end position="60"/>
    </location>
</feature>
<keyword evidence="7" id="KW-1185">Reference proteome</keyword>
<dbReference type="RefSeq" id="WP_187028261.1">
    <property type="nucleotide sequence ID" value="NZ_AP023420.1"/>
</dbReference>
<evidence type="ECO:0000256" key="3">
    <source>
        <dbReference type="ARBA" id="ARBA00023125"/>
    </source>
</evidence>
<comment type="similarity">
    <text evidence="1">Belongs to the LysR transcriptional regulatory family.</text>
</comment>
<accession>A0A810QB90</accession>
<dbReference type="Pfam" id="PF03466">
    <property type="entry name" value="LysR_substrate"/>
    <property type="match status" value="1"/>
</dbReference>
<protein>
    <submittedName>
        <fullName evidence="6">LysR family transcriptional regulator</fullName>
    </submittedName>
</protein>
<dbReference type="PRINTS" id="PR00039">
    <property type="entry name" value="HTHLYSR"/>
</dbReference>
<evidence type="ECO:0000259" key="5">
    <source>
        <dbReference type="PROSITE" id="PS50931"/>
    </source>
</evidence>
<dbReference type="Gene3D" id="1.10.10.10">
    <property type="entry name" value="Winged helix-like DNA-binding domain superfamily/Winged helix DNA-binding domain"/>
    <property type="match status" value="1"/>
</dbReference>
<evidence type="ECO:0000313" key="7">
    <source>
        <dbReference type="Proteomes" id="UP000679848"/>
    </source>
</evidence>
<keyword evidence="3" id="KW-0238">DNA-binding</keyword>
<gene>
    <name evidence="6" type="ORF">MM59RIKEN_08260</name>
</gene>
<dbReference type="Gene3D" id="3.40.190.290">
    <property type="match status" value="1"/>
</dbReference>
<evidence type="ECO:0000256" key="4">
    <source>
        <dbReference type="ARBA" id="ARBA00023163"/>
    </source>
</evidence>
<evidence type="ECO:0000256" key="1">
    <source>
        <dbReference type="ARBA" id="ARBA00009437"/>
    </source>
</evidence>
<dbReference type="Proteomes" id="UP000679848">
    <property type="component" value="Chromosome"/>
</dbReference>
<sequence length="297" mass="31963">MAVKLELYRVFKEVAESGNISVAAKNLYISQSAVSQSIKQLETALQARLFARSPRGVTLTGEGQMLYQYVRSALGLIATGEDKLSQAQQLLLGTLVIGASDTVTAQFLTPYLDTFHRLHPGIRLKIVSGRSAKVVSMLKSGAVDIAFASSPVDSALECWPCFSTHSAFVAGSGYPCDFDHPHTRQEIAAFPLILLERKASSRIFLEQEFLRSGVPLAPEIELSSRGLLVSLARIGLGVAGVTLEFVQDALDAGDIRLLKTDFTIPPRSVDMCTLREVTPTAAATAFMEMVRAGNGGS</sequence>
<dbReference type="FunFam" id="1.10.10.10:FF:000001">
    <property type="entry name" value="LysR family transcriptional regulator"/>
    <property type="match status" value="1"/>
</dbReference>
<dbReference type="GO" id="GO:0000976">
    <property type="term" value="F:transcription cis-regulatory region binding"/>
    <property type="evidence" value="ECO:0007669"/>
    <property type="project" value="TreeGrafter"/>
</dbReference>